<accession>A0A5K3G5U7</accession>
<dbReference type="WBParaSite" id="MCU_014877-RA">
    <property type="protein sequence ID" value="MCU_014877-RA"/>
    <property type="gene ID" value="MCU_014877"/>
</dbReference>
<name>A0A5K3G5U7_MESCO</name>
<sequence length="85" mass="9363">MKATWMSGLMTITIGNTSGMLSPHSFLPHLSVFLQGLNERARKSSSPLRQTQTLVSGALDCLAVLELSVSPWRIASRRREPVLNL</sequence>
<proteinExistence type="predicted"/>
<protein>
    <submittedName>
        <fullName evidence="1">Secreted protein</fullName>
    </submittedName>
</protein>
<organism evidence="1">
    <name type="scientific">Mesocestoides corti</name>
    <name type="common">Flatworm</name>
    <dbReference type="NCBI Taxonomy" id="53468"/>
    <lineage>
        <taxon>Eukaryota</taxon>
        <taxon>Metazoa</taxon>
        <taxon>Spiralia</taxon>
        <taxon>Lophotrochozoa</taxon>
        <taxon>Platyhelminthes</taxon>
        <taxon>Cestoda</taxon>
        <taxon>Eucestoda</taxon>
        <taxon>Cyclophyllidea</taxon>
        <taxon>Mesocestoididae</taxon>
        <taxon>Mesocestoides</taxon>
    </lineage>
</organism>
<dbReference type="AlphaFoldDB" id="A0A5K3G5U7"/>
<evidence type="ECO:0000313" key="1">
    <source>
        <dbReference type="WBParaSite" id="MCU_014877-RA"/>
    </source>
</evidence>
<reference evidence="1" key="1">
    <citation type="submission" date="2019-11" db="UniProtKB">
        <authorList>
            <consortium name="WormBaseParasite"/>
        </authorList>
    </citation>
    <scope>IDENTIFICATION</scope>
</reference>